<reference evidence="4" key="1">
    <citation type="submission" date="2016-05" db="EMBL/GenBank/DDBJ databases">
        <authorList>
            <person name="Li Y."/>
        </authorList>
    </citation>
    <scope>NUCLEOTIDE SEQUENCE [LARGE SCALE GENOMIC DNA]</scope>
    <source>
        <strain evidence="4">YIC4027</strain>
    </source>
</reference>
<comment type="caution">
    <text evidence="3">The sequence shown here is derived from an EMBL/GenBank/DDBJ whole genome shotgun (WGS) entry which is preliminary data.</text>
</comment>
<dbReference type="Gene3D" id="2.40.50.180">
    <property type="entry name" value="CheA-289, Domain 4"/>
    <property type="match status" value="1"/>
</dbReference>
<proteinExistence type="predicted"/>
<name>A0A1E3VIP9_9HYPH</name>
<dbReference type="Pfam" id="PF01584">
    <property type="entry name" value="CheW"/>
    <property type="match status" value="1"/>
</dbReference>
<dbReference type="STRING" id="1752398.A8M32_02935"/>
<dbReference type="EMBL" id="LYBW01000038">
    <property type="protein sequence ID" value="ODR92876.1"/>
    <property type="molecule type" value="Genomic_DNA"/>
</dbReference>
<dbReference type="GO" id="GO:0006935">
    <property type="term" value="P:chemotaxis"/>
    <property type="evidence" value="ECO:0007669"/>
    <property type="project" value="InterPro"/>
</dbReference>
<dbReference type="SUPFAM" id="SSF50341">
    <property type="entry name" value="CheW-like"/>
    <property type="match status" value="1"/>
</dbReference>
<organism evidence="3 4">
    <name type="scientific">Sinorhizobium alkalisoli</name>
    <dbReference type="NCBI Taxonomy" id="1752398"/>
    <lineage>
        <taxon>Bacteria</taxon>
        <taxon>Pseudomonadati</taxon>
        <taxon>Pseudomonadota</taxon>
        <taxon>Alphaproteobacteria</taxon>
        <taxon>Hyphomicrobiales</taxon>
        <taxon>Rhizobiaceae</taxon>
        <taxon>Sinorhizobium/Ensifer group</taxon>
        <taxon>Sinorhizobium</taxon>
    </lineage>
</organism>
<dbReference type="PANTHER" id="PTHR22617">
    <property type="entry name" value="CHEMOTAXIS SENSOR HISTIDINE KINASE-RELATED"/>
    <property type="match status" value="1"/>
</dbReference>
<evidence type="ECO:0000259" key="2">
    <source>
        <dbReference type="PROSITE" id="PS50851"/>
    </source>
</evidence>
<dbReference type="Proteomes" id="UP000094342">
    <property type="component" value="Unassembled WGS sequence"/>
</dbReference>
<dbReference type="InterPro" id="IPR039315">
    <property type="entry name" value="CheW"/>
</dbReference>
<dbReference type="InterPro" id="IPR036061">
    <property type="entry name" value="CheW-like_dom_sf"/>
</dbReference>
<dbReference type="PROSITE" id="PS50851">
    <property type="entry name" value="CHEW"/>
    <property type="match status" value="1"/>
</dbReference>
<dbReference type="OrthoDB" id="3291462at2"/>
<sequence length="211" mass="22723">MTAPVLSNPRMIDWEDVKRRIATAIAQTEALLDSASPGADREVPFPPARVSDGAPNGSPSRVLKVATFVLSGRRLALDVHYTCEVVPLGRLSPLPGLPPHVSGVYDLRGQLLPVFDLSDLFGLSPIQPRDMAWALVCGREQAEFLVVAETMPELDEVAPETLAPAKTEAMELALAQATDGTVVIDASLLFDDRRLFPCDDQANPEAEDDAP</sequence>
<dbReference type="SMART" id="SM00260">
    <property type="entry name" value="CheW"/>
    <property type="match status" value="1"/>
</dbReference>
<dbReference type="PANTHER" id="PTHR22617:SF43">
    <property type="entry name" value="PROTEIN PILI"/>
    <property type="match status" value="1"/>
</dbReference>
<dbReference type="InterPro" id="IPR002545">
    <property type="entry name" value="CheW-lke_dom"/>
</dbReference>
<dbReference type="Gene3D" id="2.30.30.40">
    <property type="entry name" value="SH3 Domains"/>
    <property type="match status" value="1"/>
</dbReference>
<evidence type="ECO:0000313" key="3">
    <source>
        <dbReference type="EMBL" id="ODR92876.1"/>
    </source>
</evidence>
<accession>A0A1E3VIP9</accession>
<dbReference type="GO" id="GO:0005829">
    <property type="term" value="C:cytosol"/>
    <property type="evidence" value="ECO:0007669"/>
    <property type="project" value="TreeGrafter"/>
</dbReference>
<keyword evidence="4" id="KW-1185">Reference proteome</keyword>
<gene>
    <name evidence="3" type="ORF">A8M32_02935</name>
</gene>
<dbReference type="RefSeq" id="WP_069456917.1">
    <property type="nucleotide sequence ID" value="NZ_LYBW01000038.1"/>
</dbReference>
<dbReference type="GO" id="GO:0007165">
    <property type="term" value="P:signal transduction"/>
    <property type="evidence" value="ECO:0007669"/>
    <property type="project" value="InterPro"/>
</dbReference>
<dbReference type="AlphaFoldDB" id="A0A1E3VIP9"/>
<protein>
    <recommendedName>
        <fullName evidence="2">CheW-like domain-containing protein</fullName>
    </recommendedName>
</protein>
<feature type="region of interest" description="Disordered" evidence="1">
    <location>
        <begin position="33"/>
        <end position="56"/>
    </location>
</feature>
<evidence type="ECO:0000313" key="4">
    <source>
        <dbReference type="Proteomes" id="UP000094342"/>
    </source>
</evidence>
<evidence type="ECO:0000256" key="1">
    <source>
        <dbReference type="SAM" id="MobiDB-lite"/>
    </source>
</evidence>
<feature type="domain" description="CheW-like" evidence="2">
    <location>
        <begin position="62"/>
        <end position="201"/>
    </location>
</feature>